<name>A0A317CZ29_9ACTN</name>
<proteinExistence type="predicted"/>
<gene>
    <name evidence="3" type="ORF">DKT68_19060</name>
</gene>
<organism evidence="3 4">
    <name type="scientific">Micromonospora acroterricola</name>
    <dbReference type="NCBI Taxonomy" id="2202421"/>
    <lineage>
        <taxon>Bacteria</taxon>
        <taxon>Bacillati</taxon>
        <taxon>Actinomycetota</taxon>
        <taxon>Actinomycetes</taxon>
        <taxon>Micromonosporales</taxon>
        <taxon>Micromonosporaceae</taxon>
        <taxon>Micromonospora</taxon>
    </lineage>
</organism>
<keyword evidence="4" id="KW-1185">Reference proteome</keyword>
<evidence type="ECO:0000256" key="2">
    <source>
        <dbReference type="SAM" id="Phobius"/>
    </source>
</evidence>
<keyword evidence="2" id="KW-1133">Transmembrane helix</keyword>
<evidence type="ECO:0000256" key="1">
    <source>
        <dbReference type="SAM" id="MobiDB-lite"/>
    </source>
</evidence>
<feature type="region of interest" description="Disordered" evidence="1">
    <location>
        <begin position="1"/>
        <end position="32"/>
    </location>
</feature>
<evidence type="ECO:0000313" key="3">
    <source>
        <dbReference type="EMBL" id="PWR07464.1"/>
    </source>
</evidence>
<dbReference type="OrthoDB" id="3529409at2"/>
<protein>
    <recommendedName>
        <fullName evidence="5">YtkA-like domain-containing protein</fullName>
    </recommendedName>
</protein>
<feature type="transmembrane region" description="Helical" evidence="2">
    <location>
        <begin position="33"/>
        <end position="54"/>
    </location>
</feature>
<keyword evidence="2" id="KW-0472">Membrane</keyword>
<dbReference type="AlphaFoldDB" id="A0A317CZ29"/>
<accession>A0A317CZ29</accession>
<keyword evidence="2" id="KW-0812">Transmembrane</keyword>
<comment type="caution">
    <text evidence="3">The sequence shown here is derived from an EMBL/GenBank/DDBJ whole genome shotgun (WGS) entry which is preliminary data.</text>
</comment>
<reference evidence="3 4" key="1">
    <citation type="submission" date="2018-05" db="EMBL/GenBank/DDBJ databases">
        <title>Micromonospora atacamensis sp. nov., a novel actinobacteria isolated from high altitude Atacama Desert soil.</title>
        <authorList>
            <person name="Carro L."/>
            <person name="Golinska P."/>
            <person name="Klenk H.-P."/>
            <person name="Goodfellow M."/>
        </authorList>
    </citation>
    <scope>NUCLEOTIDE SEQUENCE [LARGE SCALE GENOMIC DNA]</scope>
    <source>
        <strain evidence="3 4">5R2A7</strain>
    </source>
</reference>
<evidence type="ECO:0008006" key="5">
    <source>
        <dbReference type="Google" id="ProtNLM"/>
    </source>
</evidence>
<evidence type="ECO:0000313" key="4">
    <source>
        <dbReference type="Proteomes" id="UP000245410"/>
    </source>
</evidence>
<dbReference type="Proteomes" id="UP000245410">
    <property type="component" value="Unassembled WGS sequence"/>
</dbReference>
<dbReference type="EMBL" id="QGKR01000223">
    <property type="protein sequence ID" value="PWR07464.1"/>
    <property type="molecule type" value="Genomic_DNA"/>
</dbReference>
<sequence length="186" mass="19420">MTAPSKWRLVEPTPTRNRQKGRSTTSRTTKAPAFVAGVGTGLTLAVAIGGLAFLTTDRGRPAPDPAGAAATAAAPARSGSTSAVLDVTARHTGNLQVQIEVQAVSPGSYQPITMGRMVVWTDMIAMPMSHRQGPIPLMEVPGKHGTYSAVTAVPMIGEYDVRVELQQPLPAEAHERLTVQTVSGAG</sequence>
<dbReference type="RefSeq" id="WP_109818767.1">
    <property type="nucleotide sequence ID" value="NZ_QGKR01000223.1"/>
</dbReference>